<evidence type="ECO:0000313" key="1">
    <source>
        <dbReference type="EMBL" id="GEL23424.1"/>
    </source>
</evidence>
<keyword evidence="2" id="KW-1185">Reference proteome</keyword>
<dbReference type="OrthoDB" id="3287135at2"/>
<reference evidence="1 2" key="1">
    <citation type="submission" date="2019-07" db="EMBL/GenBank/DDBJ databases">
        <title>Whole genome shotgun sequence of Pseudonocardia sulfidoxydans NBRC 16205.</title>
        <authorList>
            <person name="Hosoyama A."/>
            <person name="Uohara A."/>
            <person name="Ohji S."/>
            <person name="Ichikawa N."/>
        </authorList>
    </citation>
    <scope>NUCLEOTIDE SEQUENCE [LARGE SCALE GENOMIC DNA]</scope>
    <source>
        <strain evidence="1 2">NBRC 16205</strain>
    </source>
</reference>
<evidence type="ECO:0008006" key="3">
    <source>
        <dbReference type="Google" id="ProtNLM"/>
    </source>
</evidence>
<dbReference type="AlphaFoldDB" id="A0A511DI40"/>
<dbReference type="Proteomes" id="UP000321685">
    <property type="component" value="Unassembled WGS sequence"/>
</dbReference>
<gene>
    <name evidence="1" type="ORF">PSU4_23780</name>
</gene>
<protein>
    <recommendedName>
        <fullName evidence="3">Glycosyltransferase subfamily 4-like N-terminal domain-containing protein</fullName>
    </recommendedName>
</protein>
<comment type="caution">
    <text evidence="1">The sequence shown here is derived from an EMBL/GenBank/DDBJ whole genome shotgun (WGS) entry which is preliminary data.</text>
</comment>
<dbReference type="SUPFAM" id="SSF53756">
    <property type="entry name" value="UDP-Glycosyltransferase/glycogen phosphorylase"/>
    <property type="match status" value="1"/>
</dbReference>
<dbReference type="Gene3D" id="3.40.50.2000">
    <property type="entry name" value="Glycogen Phosphorylase B"/>
    <property type="match status" value="1"/>
</dbReference>
<sequence>MSGPTVVRRPPHQDVLTVASVPAGHVYVQHLSDPVERDRVRRLPDPRPCTAPSDQSVWWPPVMLDPAWVAANHGSFDVFHVHFGFDAQPVEDLRELVATLRATGTPLVQTVHDLRNPHHARREEHDRHLDVLIPAADELVTLTRGAADEIARRWGRGATVLPHPHVVDLTSIDAPRAARDERVVGVHLKSLRTNTDPLPVVETVAAAVADLDGVVLRVDVHCDVMDPAGENHDPEVASRLRQAERQGLLRLEVHDFFADAALFAYLRDEIDVSVLPYRFGTHSGWLEACHDLGTTVVAPDCGYYREQRPCLSYRTDETTGLDTASLADAVAVACRSTPPERPGQDRRTAERVALAHAHDRIYSRALRRVRG</sequence>
<dbReference type="RefSeq" id="WP_147106495.1">
    <property type="nucleotide sequence ID" value="NZ_BJVJ01000019.1"/>
</dbReference>
<evidence type="ECO:0000313" key="2">
    <source>
        <dbReference type="Proteomes" id="UP000321685"/>
    </source>
</evidence>
<proteinExistence type="predicted"/>
<dbReference type="EMBL" id="BJVJ01000019">
    <property type="protein sequence ID" value="GEL23424.1"/>
    <property type="molecule type" value="Genomic_DNA"/>
</dbReference>
<accession>A0A511DI40</accession>
<name>A0A511DI40_9PSEU</name>
<organism evidence="1 2">
    <name type="scientific">Pseudonocardia sulfidoxydans NBRC 16205</name>
    <dbReference type="NCBI Taxonomy" id="1223511"/>
    <lineage>
        <taxon>Bacteria</taxon>
        <taxon>Bacillati</taxon>
        <taxon>Actinomycetota</taxon>
        <taxon>Actinomycetes</taxon>
        <taxon>Pseudonocardiales</taxon>
        <taxon>Pseudonocardiaceae</taxon>
        <taxon>Pseudonocardia</taxon>
    </lineage>
</organism>